<dbReference type="Ensembl" id="ENSCATT00000046391.1">
    <property type="protein sequence ID" value="ENSCATP00000022185.1"/>
    <property type="gene ID" value="ENSCATG00000034732.1"/>
</dbReference>
<evidence type="ECO:0000313" key="1">
    <source>
        <dbReference type="Ensembl" id="ENSCATP00000022185.1"/>
    </source>
</evidence>
<accession>A0A2K5MAF9</accession>
<reference evidence="1" key="1">
    <citation type="submission" date="2025-08" db="UniProtKB">
        <authorList>
            <consortium name="Ensembl"/>
        </authorList>
    </citation>
    <scope>IDENTIFICATION</scope>
</reference>
<dbReference type="SUPFAM" id="SSF47473">
    <property type="entry name" value="EF-hand"/>
    <property type="match status" value="1"/>
</dbReference>
<organism evidence="1 2">
    <name type="scientific">Cercocebus atys</name>
    <name type="common">Sooty mangabey</name>
    <name type="synonym">Cercocebus torquatus atys</name>
    <dbReference type="NCBI Taxonomy" id="9531"/>
    <lineage>
        <taxon>Eukaryota</taxon>
        <taxon>Metazoa</taxon>
        <taxon>Chordata</taxon>
        <taxon>Craniata</taxon>
        <taxon>Vertebrata</taxon>
        <taxon>Euteleostomi</taxon>
        <taxon>Mammalia</taxon>
        <taxon>Eutheria</taxon>
        <taxon>Euarchontoglires</taxon>
        <taxon>Primates</taxon>
        <taxon>Haplorrhini</taxon>
        <taxon>Catarrhini</taxon>
        <taxon>Cercopithecidae</taxon>
        <taxon>Cercopithecinae</taxon>
        <taxon>Cercocebus</taxon>
    </lineage>
</organism>
<proteinExistence type="predicted"/>
<sequence>FLKAKMSILPPEKVKLDIVAMFHQYSGDDGTIDMPGLVNLMKENFLNFLRGCEKATQITFFFPLLGDVAIHYPQIMHGAGALFWGS</sequence>
<dbReference type="OMA" id="NLMRENF"/>
<protein>
    <submittedName>
        <fullName evidence="1">Uncharacterized protein</fullName>
    </submittedName>
</protein>
<reference evidence="1" key="2">
    <citation type="submission" date="2025-09" db="UniProtKB">
        <authorList>
            <consortium name="Ensembl"/>
        </authorList>
    </citation>
    <scope>IDENTIFICATION</scope>
</reference>
<dbReference type="AlphaFoldDB" id="A0A2K5MAF9"/>
<dbReference type="Gene3D" id="1.10.238.10">
    <property type="entry name" value="EF-hand"/>
    <property type="match status" value="1"/>
</dbReference>
<dbReference type="InterPro" id="IPR011992">
    <property type="entry name" value="EF-hand-dom_pair"/>
</dbReference>
<keyword evidence="2" id="KW-1185">Reference proteome</keyword>
<name>A0A2K5MAF9_CERAT</name>
<evidence type="ECO:0000313" key="2">
    <source>
        <dbReference type="Proteomes" id="UP000233060"/>
    </source>
</evidence>
<dbReference type="Proteomes" id="UP000233060">
    <property type="component" value="Unassembled WGS sequence"/>
</dbReference>
<dbReference type="GeneTree" id="ENSGT00940000165664"/>